<evidence type="ECO:0000313" key="9">
    <source>
        <dbReference type="EMBL" id="KJE94057.1"/>
    </source>
</evidence>
<dbReference type="Gene3D" id="3.40.50.10330">
    <property type="entry name" value="Probable inorganic polyphosphate/atp-NAD kinase, domain 1"/>
    <property type="match status" value="1"/>
</dbReference>
<feature type="compositionally biased region" description="Polar residues" evidence="8">
    <location>
        <begin position="66"/>
        <end position="76"/>
    </location>
</feature>
<reference evidence="10" key="1">
    <citation type="submission" date="2011-02" db="EMBL/GenBank/DDBJ databases">
        <title>The Genome Sequence of Capsaspora owczarzaki ATCC 30864.</title>
        <authorList>
            <person name="Russ C."/>
            <person name="Cuomo C."/>
            <person name="Burger G."/>
            <person name="Gray M.W."/>
            <person name="Holland P.W.H."/>
            <person name="King N."/>
            <person name="Lang F.B.F."/>
            <person name="Roger A.J."/>
            <person name="Ruiz-Trillo I."/>
            <person name="Young S.K."/>
            <person name="Zeng Q."/>
            <person name="Gargeya S."/>
            <person name="Alvarado L."/>
            <person name="Berlin A."/>
            <person name="Chapman S.B."/>
            <person name="Chen Z."/>
            <person name="Freedman E."/>
            <person name="Gellesch M."/>
            <person name="Goldberg J."/>
            <person name="Griggs A."/>
            <person name="Gujja S."/>
            <person name="Heilman E."/>
            <person name="Heiman D."/>
            <person name="Howarth C."/>
            <person name="Mehta T."/>
            <person name="Neiman D."/>
            <person name="Pearson M."/>
            <person name="Roberts A."/>
            <person name="Saif S."/>
            <person name="Shea T."/>
            <person name="Shenoy N."/>
            <person name="Sisk P."/>
            <person name="Stolte C."/>
            <person name="Sykes S."/>
            <person name="White J."/>
            <person name="Yandava C."/>
            <person name="Haas B."/>
            <person name="Nusbaum C."/>
            <person name="Birren B."/>
        </authorList>
    </citation>
    <scope>NUCLEOTIDE SEQUENCE</scope>
    <source>
        <strain evidence="10">ATCC 30864</strain>
    </source>
</reference>
<dbReference type="InterPro" id="IPR016064">
    <property type="entry name" value="NAD/diacylglycerol_kinase_sf"/>
</dbReference>
<dbReference type="InParanoid" id="A0A0D2VSI2"/>
<feature type="compositionally biased region" description="Basic and acidic residues" evidence="8">
    <location>
        <begin position="649"/>
        <end position="658"/>
    </location>
</feature>
<dbReference type="GO" id="GO:0006741">
    <property type="term" value="P:NADP+ biosynthetic process"/>
    <property type="evidence" value="ECO:0007669"/>
    <property type="project" value="InterPro"/>
</dbReference>
<feature type="compositionally biased region" description="Low complexity" evidence="8">
    <location>
        <begin position="162"/>
        <end position="264"/>
    </location>
</feature>
<dbReference type="GO" id="GO:0019674">
    <property type="term" value="P:NAD+ metabolic process"/>
    <property type="evidence" value="ECO:0007669"/>
    <property type="project" value="InterPro"/>
</dbReference>
<evidence type="ECO:0000256" key="5">
    <source>
        <dbReference type="ARBA" id="ARBA00022840"/>
    </source>
</evidence>
<dbReference type="Proteomes" id="UP000008743">
    <property type="component" value="Unassembled WGS sequence"/>
</dbReference>
<dbReference type="SUPFAM" id="SSF111331">
    <property type="entry name" value="NAD kinase/diacylglycerol kinase-like"/>
    <property type="match status" value="1"/>
</dbReference>
<keyword evidence="10" id="KW-1185">Reference proteome</keyword>
<dbReference type="PhylomeDB" id="A0A0D2VSI2"/>
<sequence length="658" mass="69565">MVSDSQKPNPSPSGRSAAANAATARTLSPVRAAPARPVTVTVTTATPASSGGSPTDDSAATAMRPQRTSSLSSSGGPRTPSAAAATPTPTTTTATSSFSLQPSFGEADSSGTRSASGSITSADVSFEQFVQRDREAAAAAAAAAAADAIAADFDASALSPPSARARASASGGSGSTRTSASAAPAPATAMSGSPTSTLTATEASSSPRAADATTTTTPTAHDALASPSLSPSSSSEDADQLSSLPLTHHSSASSSTVASAGASPNPQPRNIRQEHHMIAKSKFLREHAKALHSTPLEWIAPPTTVFVIKKFRDRAVTERLKEITTWLVAEKQLTVFVESSVLQEDALVNDVTYAHSILPKLQNLDVSTIGTLADQIDFIICLGGDGTILYASSLFQGRCPPVMSFHMGSLGFLMPFDVRNFKERIECVLLGKCLVTMRMRLECEVIRSKNNQRASMLPHVFHALNEIVIDRGPSPFLGDLQVFCDGKHITSVQGDGLIVATPTGSTAYSVSAGGSMVHPNVPAMLLTPICPHTLSFRPILVPDTVELRLLVSLTSRNSAWISLDGRNPQELKQGDGLRIVSSPWPVPTINRVDQSTDWFRSLSQCLNWNVRQKQLPFNEESRYRPSGLRPYPYPGYESAPSLDDEEDNPEKRRISAFL</sequence>
<dbReference type="InterPro" id="IPR002504">
    <property type="entry name" value="NADK"/>
</dbReference>
<keyword evidence="2" id="KW-0808">Transferase</keyword>
<dbReference type="InterPro" id="IPR017438">
    <property type="entry name" value="ATP-NAD_kinase_N"/>
</dbReference>
<dbReference type="Pfam" id="PF01513">
    <property type="entry name" value="NAD_kinase"/>
    <property type="match status" value="1"/>
</dbReference>
<dbReference type="FunFam" id="2.60.200.30:FF:000009">
    <property type="entry name" value="Poly(P)/ATP NAD kinase"/>
    <property type="match status" value="1"/>
</dbReference>
<dbReference type="PANTHER" id="PTHR20275:SF0">
    <property type="entry name" value="NAD KINASE"/>
    <property type="match status" value="1"/>
</dbReference>
<dbReference type="eggNOG" id="KOG2178">
    <property type="taxonomic scope" value="Eukaryota"/>
</dbReference>
<evidence type="ECO:0000256" key="4">
    <source>
        <dbReference type="ARBA" id="ARBA00022777"/>
    </source>
</evidence>
<evidence type="ECO:0000256" key="8">
    <source>
        <dbReference type="SAM" id="MobiDB-lite"/>
    </source>
</evidence>
<keyword evidence="3" id="KW-0547">Nucleotide-binding</keyword>
<dbReference type="OrthoDB" id="24581at2759"/>
<dbReference type="Pfam" id="PF20143">
    <property type="entry name" value="NAD_kinase_C"/>
    <property type="match status" value="1"/>
</dbReference>
<comment type="similarity">
    <text evidence="1">Belongs to the NAD kinase family.</text>
</comment>
<evidence type="ECO:0000256" key="6">
    <source>
        <dbReference type="ARBA" id="ARBA00022857"/>
    </source>
</evidence>
<accession>A0A0D2VSI2</accession>
<feature type="compositionally biased region" description="Low complexity" evidence="8">
    <location>
        <begin position="12"/>
        <end position="55"/>
    </location>
</feature>
<feature type="compositionally biased region" description="Polar residues" evidence="8">
    <location>
        <begin position="109"/>
        <end position="120"/>
    </location>
</feature>
<dbReference type="EMBL" id="KE346366">
    <property type="protein sequence ID" value="KJE94057.1"/>
    <property type="molecule type" value="Genomic_DNA"/>
</dbReference>
<dbReference type="PANTHER" id="PTHR20275">
    <property type="entry name" value="NAD KINASE"/>
    <property type="match status" value="1"/>
</dbReference>
<evidence type="ECO:0000256" key="2">
    <source>
        <dbReference type="ARBA" id="ARBA00022679"/>
    </source>
</evidence>
<dbReference type="InterPro" id="IPR017437">
    <property type="entry name" value="ATP-NAD_kinase_PpnK-typ_C"/>
</dbReference>
<evidence type="ECO:0000256" key="3">
    <source>
        <dbReference type="ARBA" id="ARBA00022741"/>
    </source>
</evidence>
<keyword evidence="5" id="KW-0067">ATP-binding</keyword>
<feature type="region of interest" description="Disordered" evidence="8">
    <location>
        <begin position="1"/>
        <end position="120"/>
    </location>
</feature>
<dbReference type="STRING" id="595528.A0A0D2VSI2"/>
<protein>
    <submittedName>
        <fullName evidence="9">Poly(P)/ATP nad kinase</fullName>
    </submittedName>
</protein>
<evidence type="ECO:0000256" key="1">
    <source>
        <dbReference type="ARBA" id="ARBA00010995"/>
    </source>
</evidence>
<feature type="compositionally biased region" description="Low complexity" evidence="8">
    <location>
        <begin position="79"/>
        <end position="97"/>
    </location>
</feature>
<keyword evidence="4 9" id="KW-0418">Kinase</keyword>
<feature type="region of interest" description="Disordered" evidence="8">
    <location>
        <begin position="621"/>
        <end position="658"/>
    </location>
</feature>
<gene>
    <name evidence="9" type="ORF">CAOG_004754</name>
</gene>
<evidence type="ECO:0000313" key="10">
    <source>
        <dbReference type="Proteomes" id="UP000008743"/>
    </source>
</evidence>
<proteinExistence type="inferred from homology"/>
<dbReference type="Gene3D" id="2.60.200.30">
    <property type="entry name" value="Probable inorganic polyphosphate/atp-NAD kinase, domain 2"/>
    <property type="match status" value="1"/>
</dbReference>
<dbReference type="GO" id="GO:0003951">
    <property type="term" value="F:NAD+ kinase activity"/>
    <property type="evidence" value="ECO:0007669"/>
    <property type="project" value="InterPro"/>
</dbReference>
<evidence type="ECO:0000256" key="7">
    <source>
        <dbReference type="ARBA" id="ARBA00023027"/>
    </source>
</evidence>
<keyword evidence="6" id="KW-0521">NADP</keyword>
<feature type="region of interest" description="Disordered" evidence="8">
    <location>
        <begin position="162"/>
        <end position="271"/>
    </location>
</feature>
<dbReference type="AlphaFoldDB" id="A0A0D2VSI2"/>
<dbReference type="HAMAP" id="MF_00361">
    <property type="entry name" value="NAD_kinase"/>
    <property type="match status" value="1"/>
</dbReference>
<keyword evidence="7" id="KW-0520">NAD</keyword>
<dbReference type="GO" id="GO:0005524">
    <property type="term" value="F:ATP binding"/>
    <property type="evidence" value="ECO:0007669"/>
    <property type="project" value="UniProtKB-KW"/>
</dbReference>
<organism evidence="9 10">
    <name type="scientific">Capsaspora owczarzaki (strain ATCC 30864)</name>
    <dbReference type="NCBI Taxonomy" id="595528"/>
    <lineage>
        <taxon>Eukaryota</taxon>
        <taxon>Filasterea</taxon>
        <taxon>Capsaspora</taxon>
    </lineage>
</organism>
<name>A0A0D2VSI2_CAPO3</name>